<comment type="subcellular location">
    <subcellularLocation>
        <location evidence="1 7">Periplasm</location>
    </subcellularLocation>
</comment>
<keyword evidence="6 7" id="KW-0676">Redox-active center</keyword>
<dbReference type="KEGG" id="seds:AAY24_17810"/>
<feature type="domain" description="Disulphide bond isomerase DsbC/G N-terminal" evidence="8">
    <location>
        <begin position="15"/>
        <end position="80"/>
    </location>
</feature>
<gene>
    <name evidence="10" type="ORF">AAY24_17810</name>
</gene>
<keyword evidence="11" id="KW-1185">Reference proteome</keyword>
<evidence type="ECO:0000256" key="6">
    <source>
        <dbReference type="ARBA" id="ARBA00023284"/>
    </source>
</evidence>
<evidence type="ECO:0000313" key="10">
    <source>
        <dbReference type="EMBL" id="AKH21890.1"/>
    </source>
</evidence>
<evidence type="ECO:0000256" key="5">
    <source>
        <dbReference type="ARBA" id="ARBA00023157"/>
    </source>
</evidence>
<keyword evidence="4 7" id="KW-0574">Periplasm</keyword>
<dbReference type="SUPFAM" id="SSF54423">
    <property type="entry name" value="DsbC/DsbG N-terminal domain-like"/>
    <property type="match status" value="1"/>
</dbReference>
<dbReference type="SUPFAM" id="SSF52833">
    <property type="entry name" value="Thioredoxin-like"/>
    <property type="match status" value="1"/>
</dbReference>
<dbReference type="InterPro" id="IPR012336">
    <property type="entry name" value="Thioredoxin-like_fold"/>
</dbReference>
<dbReference type="PANTHER" id="PTHR35272">
    <property type="entry name" value="THIOL:DISULFIDE INTERCHANGE PROTEIN DSBC-RELATED"/>
    <property type="match status" value="1"/>
</dbReference>
<dbReference type="CDD" id="cd03020">
    <property type="entry name" value="DsbA_DsbC_DsbG"/>
    <property type="match status" value="1"/>
</dbReference>
<evidence type="ECO:0000256" key="3">
    <source>
        <dbReference type="ARBA" id="ARBA00022729"/>
    </source>
</evidence>
<accession>A0A0F7K3R5</accession>
<comment type="similarity">
    <text evidence="2 7">Belongs to the thioredoxin family. DsbC subfamily.</text>
</comment>
<dbReference type="Pfam" id="PF13098">
    <property type="entry name" value="Thioredoxin_2"/>
    <property type="match status" value="1"/>
</dbReference>
<reference evidence="10 11" key="1">
    <citation type="journal article" date="2015" name="Genome Announc.">
        <title>Complete Genome Sequence of Sedimenticola thiotaurini Strain SIP-G1, a Polyphosphate- and Polyhydroxyalkanoate-Accumulating Sulfur-Oxidizing Gammaproteobacterium Isolated from Salt Marsh Sediments.</title>
        <authorList>
            <person name="Flood B.E."/>
            <person name="Jones D.S."/>
            <person name="Bailey J.V."/>
        </authorList>
    </citation>
    <scope>NUCLEOTIDE SEQUENCE [LARGE SCALE GENOMIC DNA]</scope>
    <source>
        <strain evidence="10 11">SIP-G1</strain>
    </source>
</reference>
<dbReference type="GO" id="GO:0042597">
    <property type="term" value="C:periplasmic space"/>
    <property type="evidence" value="ECO:0007669"/>
    <property type="project" value="UniProtKB-SubCell"/>
</dbReference>
<comment type="function">
    <text evidence="7">Required for disulfide bond formation in some periplasmic proteins. Acts by transferring its disulfide bond to other proteins and is reduced in the process.</text>
</comment>
<dbReference type="InterPro" id="IPR051470">
    <property type="entry name" value="Thiol:disulfide_interchange"/>
</dbReference>
<dbReference type="RefSeq" id="WP_046860811.1">
    <property type="nucleotide sequence ID" value="NZ_CP011412.1"/>
</dbReference>
<evidence type="ECO:0000313" key="11">
    <source>
        <dbReference type="Proteomes" id="UP000034410"/>
    </source>
</evidence>
<dbReference type="InterPro" id="IPR033954">
    <property type="entry name" value="DiS-bond_Isoase_DsbC/G"/>
</dbReference>
<name>A0A0F7K3R5_9GAMM</name>
<dbReference type="InterPro" id="IPR036249">
    <property type="entry name" value="Thioredoxin-like_sf"/>
</dbReference>
<feature type="domain" description="Thioredoxin-like fold" evidence="9">
    <location>
        <begin position="107"/>
        <end position="229"/>
    </location>
</feature>
<evidence type="ECO:0000256" key="7">
    <source>
        <dbReference type="RuleBase" id="RU364038"/>
    </source>
</evidence>
<dbReference type="InterPro" id="IPR018950">
    <property type="entry name" value="DiS-bond_isomerase_DsbC/G_N"/>
</dbReference>
<keyword evidence="5" id="KW-1015">Disulfide bond</keyword>
<dbReference type="Proteomes" id="UP000034410">
    <property type="component" value="Chromosome"/>
</dbReference>
<evidence type="ECO:0000259" key="8">
    <source>
        <dbReference type="Pfam" id="PF10411"/>
    </source>
</evidence>
<dbReference type="Gene3D" id="3.10.450.70">
    <property type="entry name" value="Disulphide bond isomerase, DsbC/G, N-terminal"/>
    <property type="match status" value="1"/>
</dbReference>
<dbReference type="Pfam" id="PF10411">
    <property type="entry name" value="DsbC_N"/>
    <property type="match status" value="1"/>
</dbReference>
<dbReference type="AlphaFoldDB" id="A0A0F7K3R5"/>
<sequence length="238" mass="26285">MLLPLVGSPVAGQEADSRIEQVRQSLALLLPTTLPDSIRATPIPNLYEVVVGTRLVYVTGDGRFLIEGEIIDLEGQKSITSPRLNQITLDAIDALGERNMLIFEPRGDTRHTVSVFTDIDSAYSRKLHQSLDHYRELGIRVRYLLYPRAGPDSDSFDKAIAVWCAPDRYQAMDRAMAGKAVASASCINPVRQHWQLGQNLGVSGAPVLVLENGELLPGYVPADRLEKILGKMRRLSQP</sequence>
<organism evidence="10 11">
    <name type="scientific">Sedimenticola thiotaurini</name>
    <dbReference type="NCBI Taxonomy" id="1543721"/>
    <lineage>
        <taxon>Bacteria</taxon>
        <taxon>Pseudomonadati</taxon>
        <taxon>Pseudomonadota</taxon>
        <taxon>Gammaproteobacteria</taxon>
        <taxon>Chromatiales</taxon>
        <taxon>Sedimenticolaceae</taxon>
        <taxon>Sedimenticola</taxon>
    </lineage>
</organism>
<evidence type="ECO:0000259" key="9">
    <source>
        <dbReference type="Pfam" id="PF13098"/>
    </source>
</evidence>
<dbReference type="Gene3D" id="3.40.30.10">
    <property type="entry name" value="Glutaredoxin"/>
    <property type="match status" value="1"/>
</dbReference>
<dbReference type="InterPro" id="IPR009094">
    <property type="entry name" value="DiS-bond_isomerase_DsbC/G_N_sf"/>
</dbReference>
<evidence type="ECO:0000256" key="2">
    <source>
        <dbReference type="ARBA" id="ARBA00009813"/>
    </source>
</evidence>
<evidence type="ECO:0000256" key="1">
    <source>
        <dbReference type="ARBA" id="ARBA00004418"/>
    </source>
</evidence>
<proteinExistence type="inferred from homology"/>
<dbReference type="PANTHER" id="PTHR35272:SF3">
    <property type="entry name" value="THIOL:DISULFIDE INTERCHANGE PROTEIN DSBC"/>
    <property type="match status" value="1"/>
</dbReference>
<dbReference type="EMBL" id="CP011412">
    <property type="protein sequence ID" value="AKH21890.1"/>
    <property type="molecule type" value="Genomic_DNA"/>
</dbReference>
<keyword evidence="3 7" id="KW-0732">Signal</keyword>
<evidence type="ECO:0000256" key="4">
    <source>
        <dbReference type="ARBA" id="ARBA00022764"/>
    </source>
</evidence>
<protein>
    <recommendedName>
        <fullName evidence="7">Thiol:disulfide interchange protein</fullName>
    </recommendedName>
</protein>